<keyword evidence="5" id="KW-0347">Helicase</keyword>
<feature type="compositionally biased region" description="Basic and acidic residues" evidence="6">
    <location>
        <begin position="654"/>
        <end position="663"/>
    </location>
</feature>
<evidence type="ECO:0000256" key="6">
    <source>
        <dbReference type="SAM" id="MobiDB-lite"/>
    </source>
</evidence>
<dbReference type="PANTHER" id="PTHR24031">
    <property type="entry name" value="RNA HELICASE"/>
    <property type="match status" value="1"/>
</dbReference>
<dbReference type="InterPro" id="IPR027417">
    <property type="entry name" value="P-loop_NTPase"/>
</dbReference>
<dbReference type="InterPro" id="IPR011545">
    <property type="entry name" value="DEAD/DEAH_box_helicase_dom"/>
</dbReference>
<protein>
    <recommendedName>
        <fullName evidence="5">ATP-dependent RNA helicase</fullName>
        <ecNumber evidence="5">3.6.4.13</ecNumber>
    </recommendedName>
</protein>
<comment type="similarity">
    <text evidence="5">Belongs to the DEAD box helicase family.</text>
</comment>
<name>A0A9W8KBI5_9AGAR</name>
<comment type="caution">
    <text evidence="9">The sequence shown here is derived from an EMBL/GenBank/DDBJ whole genome shotgun (WGS) entry which is preliminary data.</text>
</comment>
<reference evidence="9" key="1">
    <citation type="submission" date="2022-07" db="EMBL/GenBank/DDBJ databases">
        <title>Genome Sequence of Agrocybe chaxingu.</title>
        <authorList>
            <person name="Buettner E."/>
        </authorList>
    </citation>
    <scope>NUCLEOTIDE SEQUENCE</scope>
    <source>
        <strain evidence="9">MP-N11</strain>
    </source>
</reference>
<dbReference type="PROSITE" id="PS51194">
    <property type="entry name" value="HELICASE_CTER"/>
    <property type="match status" value="1"/>
</dbReference>
<comment type="catalytic activity">
    <reaction evidence="5">
        <text>ATP + H2O = ADP + phosphate + H(+)</text>
        <dbReference type="Rhea" id="RHEA:13065"/>
        <dbReference type="ChEBI" id="CHEBI:15377"/>
        <dbReference type="ChEBI" id="CHEBI:15378"/>
        <dbReference type="ChEBI" id="CHEBI:30616"/>
        <dbReference type="ChEBI" id="CHEBI:43474"/>
        <dbReference type="ChEBI" id="CHEBI:456216"/>
        <dbReference type="EC" id="3.6.4.13"/>
    </reaction>
</comment>
<dbReference type="GO" id="GO:0003723">
    <property type="term" value="F:RNA binding"/>
    <property type="evidence" value="ECO:0007669"/>
    <property type="project" value="UniProtKB-UniRule"/>
</dbReference>
<dbReference type="GO" id="GO:0005524">
    <property type="term" value="F:ATP binding"/>
    <property type="evidence" value="ECO:0007669"/>
    <property type="project" value="UniProtKB-UniRule"/>
</dbReference>
<keyword evidence="3 5" id="KW-0067">ATP-binding</keyword>
<dbReference type="CDD" id="cd18787">
    <property type="entry name" value="SF2_C_DEAD"/>
    <property type="match status" value="1"/>
</dbReference>
<evidence type="ECO:0000256" key="2">
    <source>
        <dbReference type="ARBA" id="ARBA00022801"/>
    </source>
</evidence>
<accession>A0A9W8KBI5</accession>
<evidence type="ECO:0000256" key="1">
    <source>
        <dbReference type="ARBA" id="ARBA00022741"/>
    </source>
</evidence>
<feature type="domain" description="Helicase C-terminal" evidence="8">
    <location>
        <begin position="383"/>
        <end position="548"/>
    </location>
</feature>
<sequence length="687" mass="75569">MTARCTPIFRRSFILLASRRGGFPQQRLPFPSELLLPRTFSTSSPFLASVAEKRSSSATSSPQIPLPEDVALSSKEAIPDSRVPIHTLRGVIHESTLKAMTVHPFKHTHMSPVQEHILPLLPDLALPHDQHPSTTSPSTSHHKPRDLLVKAKTGTGKTMAFLVPAIEARVKAISHHVESSLEQLKATGLQPNLSDRLTATRRFATQQVGTLIISPTRELASQIAVEAMNLTHHHKGFQVQLLLGGESKGRQVREWRGRKDIVVATPGRLLDLLNSEDSVREALQHAKLLILDEADTLLDMGFKADIERINSYLPPTPQRQTFLFSATVSRAIQEIARDTLSRSHKFVNCVSVDDSPVHAHIPQYHTVLPSGQDAFPHLLRLIAQDQLIKLASTDKRGKSEPSKVIVFFNTTKMVQIFSDMLRQAQSALPLARQTRIYEIHSKRDMKQRVRVSDGFRHDKGAASVLVTSDVSARGVDYPGVTRVIQMGVPAGRDIYIHRVGRTGRAGKTDGRGDLVISSWELPFLKQMADVGLKPVTVAEVKRDVEERAAAVGVSSPHLASLDNHAMSISSATNALEISEAYMSQLGFFLGHIQSLGLVQPDVVNGVGKYFQDLGALEAPPMMSRSMQERLRLGSAKYERRGQGSRGGFGSRGSYVDRDRERGGRQQATGLGNICLQERISVVGASRA</sequence>
<dbReference type="PROSITE" id="PS51192">
    <property type="entry name" value="HELICASE_ATP_BIND_1"/>
    <property type="match status" value="1"/>
</dbReference>
<dbReference type="OrthoDB" id="193716at2759"/>
<dbReference type="SUPFAM" id="SSF52540">
    <property type="entry name" value="P-loop containing nucleoside triphosphate hydrolases"/>
    <property type="match status" value="1"/>
</dbReference>
<dbReference type="GO" id="GO:0016787">
    <property type="term" value="F:hydrolase activity"/>
    <property type="evidence" value="ECO:0007669"/>
    <property type="project" value="UniProtKB-KW"/>
</dbReference>
<dbReference type="Pfam" id="PF00271">
    <property type="entry name" value="Helicase_C"/>
    <property type="match status" value="1"/>
</dbReference>
<evidence type="ECO:0000259" key="7">
    <source>
        <dbReference type="PROSITE" id="PS51192"/>
    </source>
</evidence>
<organism evidence="9 10">
    <name type="scientific">Agrocybe chaxingu</name>
    <dbReference type="NCBI Taxonomy" id="84603"/>
    <lineage>
        <taxon>Eukaryota</taxon>
        <taxon>Fungi</taxon>
        <taxon>Dikarya</taxon>
        <taxon>Basidiomycota</taxon>
        <taxon>Agaricomycotina</taxon>
        <taxon>Agaricomycetes</taxon>
        <taxon>Agaricomycetidae</taxon>
        <taxon>Agaricales</taxon>
        <taxon>Agaricineae</taxon>
        <taxon>Strophariaceae</taxon>
        <taxon>Agrocybe</taxon>
    </lineage>
</organism>
<comment type="domain">
    <text evidence="5">The Q motif is unique to and characteristic of the DEAD box family of RNA helicases and controls ATP binding and hydrolysis.</text>
</comment>
<dbReference type="Gene3D" id="3.40.50.300">
    <property type="entry name" value="P-loop containing nucleotide triphosphate hydrolases"/>
    <property type="match status" value="2"/>
</dbReference>
<dbReference type="Pfam" id="PF00270">
    <property type="entry name" value="DEAD"/>
    <property type="match status" value="1"/>
</dbReference>
<gene>
    <name evidence="9" type="ORF">NLJ89_g3110</name>
</gene>
<dbReference type="EC" id="3.6.4.13" evidence="5"/>
<dbReference type="InterPro" id="IPR001650">
    <property type="entry name" value="Helicase_C-like"/>
</dbReference>
<keyword evidence="2 5" id="KW-0378">Hydrolase</keyword>
<dbReference type="SMART" id="SM00490">
    <property type="entry name" value="HELICc"/>
    <property type="match status" value="1"/>
</dbReference>
<dbReference type="GO" id="GO:0003724">
    <property type="term" value="F:RNA helicase activity"/>
    <property type="evidence" value="ECO:0007669"/>
    <property type="project" value="UniProtKB-EC"/>
</dbReference>
<proteinExistence type="inferred from homology"/>
<dbReference type="InterPro" id="IPR014001">
    <property type="entry name" value="Helicase_ATP-bd"/>
</dbReference>
<dbReference type="EMBL" id="JANKHO010000215">
    <property type="protein sequence ID" value="KAJ3513151.1"/>
    <property type="molecule type" value="Genomic_DNA"/>
</dbReference>
<evidence type="ECO:0000313" key="10">
    <source>
        <dbReference type="Proteomes" id="UP001148786"/>
    </source>
</evidence>
<dbReference type="SMART" id="SM00487">
    <property type="entry name" value="DEXDc"/>
    <property type="match status" value="1"/>
</dbReference>
<evidence type="ECO:0000256" key="3">
    <source>
        <dbReference type="ARBA" id="ARBA00022840"/>
    </source>
</evidence>
<comment type="function">
    <text evidence="5">RNA helicase.</text>
</comment>
<evidence type="ECO:0000259" key="8">
    <source>
        <dbReference type="PROSITE" id="PS51194"/>
    </source>
</evidence>
<dbReference type="AlphaFoldDB" id="A0A9W8KBI5"/>
<feature type="region of interest" description="Disordered" evidence="6">
    <location>
        <begin position="635"/>
        <end position="667"/>
    </location>
</feature>
<evidence type="ECO:0000313" key="9">
    <source>
        <dbReference type="EMBL" id="KAJ3513151.1"/>
    </source>
</evidence>
<keyword evidence="4 5" id="KW-0694">RNA-binding</keyword>
<evidence type="ECO:0000256" key="4">
    <source>
        <dbReference type="ARBA" id="ARBA00022884"/>
    </source>
</evidence>
<keyword evidence="1 5" id="KW-0547">Nucleotide-binding</keyword>
<dbReference type="Proteomes" id="UP001148786">
    <property type="component" value="Unassembled WGS sequence"/>
</dbReference>
<feature type="domain" description="Helicase ATP-binding" evidence="7">
    <location>
        <begin position="138"/>
        <end position="346"/>
    </location>
</feature>
<evidence type="ECO:0000256" key="5">
    <source>
        <dbReference type="RuleBase" id="RU365068"/>
    </source>
</evidence>
<keyword evidence="10" id="KW-1185">Reference proteome</keyword>